<feature type="domain" description="ACT" evidence="21">
    <location>
        <begin position="304"/>
        <end position="384"/>
    </location>
</feature>
<evidence type="ECO:0000256" key="8">
    <source>
        <dbReference type="ARBA" id="ARBA00021872"/>
    </source>
</evidence>
<feature type="domain" description="Prephenate dehydratase" evidence="20">
    <location>
        <begin position="115"/>
        <end position="292"/>
    </location>
</feature>
<evidence type="ECO:0000259" key="21">
    <source>
        <dbReference type="PROSITE" id="PS51671"/>
    </source>
</evidence>
<dbReference type="PANTHER" id="PTHR21022">
    <property type="entry name" value="PREPHENATE DEHYDRATASE P PROTEIN"/>
    <property type="match status" value="1"/>
</dbReference>
<dbReference type="InterPro" id="IPR045865">
    <property type="entry name" value="ACT-like_dom_sf"/>
</dbReference>
<evidence type="ECO:0000256" key="12">
    <source>
        <dbReference type="ARBA" id="ARBA00023222"/>
    </source>
</evidence>
<evidence type="ECO:0000256" key="3">
    <source>
        <dbReference type="ARBA" id="ARBA00004496"/>
    </source>
</evidence>
<comment type="catalytic activity">
    <reaction evidence="18">
        <text>prephenate + H(+) = 3-phenylpyruvate + CO2 + H2O</text>
        <dbReference type="Rhea" id="RHEA:21648"/>
        <dbReference type="ChEBI" id="CHEBI:15377"/>
        <dbReference type="ChEBI" id="CHEBI:15378"/>
        <dbReference type="ChEBI" id="CHEBI:16526"/>
        <dbReference type="ChEBI" id="CHEBI:18005"/>
        <dbReference type="ChEBI" id="CHEBI:29934"/>
        <dbReference type="EC" id="4.2.1.51"/>
    </reaction>
</comment>
<keyword evidence="23" id="KW-1185">Reference proteome</keyword>
<evidence type="ECO:0000256" key="14">
    <source>
        <dbReference type="ARBA" id="ARBA00023239"/>
    </source>
</evidence>
<dbReference type="EMBL" id="JACOPR010000003">
    <property type="protein sequence ID" value="MBC5730657.1"/>
    <property type="molecule type" value="Genomic_DNA"/>
</dbReference>
<proteinExistence type="predicted"/>
<reference evidence="22 23" key="1">
    <citation type="submission" date="2020-08" db="EMBL/GenBank/DDBJ databases">
        <title>Genome public.</title>
        <authorList>
            <person name="Liu C."/>
            <person name="Sun Q."/>
        </authorList>
    </citation>
    <scope>NUCLEOTIDE SEQUENCE [LARGE SCALE GENOMIC DNA]</scope>
    <source>
        <strain evidence="22 23">New-38</strain>
    </source>
</reference>
<evidence type="ECO:0000256" key="11">
    <source>
        <dbReference type="ARBA" id="ARBA00023141"/>
    </source>
</evidence>
<comment type="pathway">
    <text evidence="5">Metabolic intermediate biosynthesis; prephenate biosynthesis; prephenate from chorismate: step 1/1.</text>
</comment>
<evidence type="ECO:0000313" key="23">
    <source>
        <dbReference type="Proteomes" id="UP000660021"/>
    </source>
</evidence>
<gene>
    <name evidence="22" type="ORF">H8S34_07390</name>
</gene>
<dbReference type="InterPro" id="IPR036263">
    <property type="entry name" value="Chorismate_II_sf"/>
</dbReference>
<keyword evidence="14" id="KW-0456">Lyase</keyword>
<sequence length="388" mass="43375">MNDLEQYRQEIDAIDGELVQLFLRRMEVTGKVGKWKQKNGVPVLDAARERRVIAAKTALTDDPVRRADLAELYETIMAISRRQQRKLVREGTEDPGYAAYAEALANARTPVASPRVVYQGEPGCYSEEAAVGFFGEGVESWGCPWFSDVFAALERGEADYAVLPIENSSTGSIRQVYDLLAQYRYYVVGEYDVKVEHCLMALPGVGLEDIRTVYSHEQGLMQSERFLDTHRDWRRVPTLDTAGSAKQVAESGERTAAAICSRRAARLYGLNILVEGTNHNSLNHTRFVVVSPVMEMRPGRNKISALFHLPHQSGSLHEILTLFAVQGLNLLKIESRPIPGRSWEYLFFLEFSGDLLSPAMDGVLHELSQLSGEMRVLGNFQAYEGGAE</sequence>
<keyword evidence="15" id="KW-0511">Multifunctional enzyme</keyword>
<dbReference type="Proteomes" id="UP000660021">
    <property type="component" value="Unassembled WGS sequence"/>
</dbReference>
<comment type="catalytic activity">
    <reaction evidence="1">
        <text>chorismate = prephenate</text>
        <dbReference type="Rhea" id="RHEA:13897"/>
        <dbReference type="ChEBI" id="CHEBI:29748"/>
        <dbReference type="ChEBI" id="CHEBI:29934"/>
        <dbReference type="EC" id="5.4.99.5"/>
    </reaction>
</comment>
<keyword evidence="12" id="KW-0584">Phenylalanine biosynthesis</keyword>
<keyword evidence="11" id="KW-0057">Aromatic amino acid biosynthesis</keyword>
<name>A0ABR7HT09_9FIRM</name>
<dbReference type="InterPro" id="IPR001086">
    <property type="entry name" value="Preph_deHydtase"/>
</dbReference>
<evidence type="ECO:0000313" key="22">
    <source>
        <dbReference type="EMBL" id="MBC5730657.1"/>
    </source>
</evidence>
<evidence type="ECO:0000256" key="6">
    <source>
        <dbReference type="ARBA" id="ARBA00013147"/>
    </source>
</evidence>
<comment type="subcellular location">
    <subcellularLocation>
        <location evidence="3">Cytoplasm</location>
    </subcellularLocation>
</comment>
<dbReference type="CDD" id="cd13631">
    <property type="entry name" value="PBP2_Ct-PDT_like"/>
    <property type="match status" value="1"/>
</dbReference>
<dbReference type="SUPFAM" id="SSF48600">
    <property type="entry name" value="Chorismate mutase II"/>
    <property type="match status" value="1"/>
</dbReference>
<dbReference type="Pfam" id="PF01817">
    <property type="entry name" value="CM_2"/>
    <property type="match status" value="1"/>
</dbReference>
<dbReference type="Gene3D" id="1.20.59.10">
    <property type="entry name" value="Chorismate mutase"/>
    <property type="match status" value="1"/>
</dbReference>
<dbReference type="PROSITE" id="PS51171">
    <property type="entry name" value="PREPHENATE_DEHYDR_3"/>
    <property type="match status" value="1"/>
</dbReference>
<comment type="function">
    <text evidence="2">Catalyzes the Claisen rearrangement of chorismate to prephenate and the decarboxylation/dehydration of prephenate to phenylpyruvate.</text>
</comment>
<keyword evidence="13" id="KW-0413">Isomerase</keyword>
<dbReference type="SUPFAM" id="SSF53850">
    <property type="entry name" value="Periplasmic binding protein-like II"/>
    <property type="match status" value="1"/>
</dbReference>
<dbReference type="InterPro" id="IPR036979">
    <property type="entry name" value="CM_dom_sf"/>
</dbReference>
<dbReference type="InterPro" id="IPR002912">
    <property type="entry name" value="ACT_dom"/>
</dbReference>
<evidence type="ECO:0000259" key="20">
    <source>
        <dbReference type="PROSITE" id="PS51171"/>
    </source>
</evidence>
<dbReference type="PROSITE" id="PS51671">
    <property type="entry name" value="ACT"/>
    <property type="match status" value="1"/>
</dbReference>
<evidence type="ECO:0000256" key="4">
    <source>
        <dbReference type="ARBA" id="ARBA00004741"/>
    </source>
</evidence>
<dbReference type="Gene3D" id="3.40.190.10">
    <property type="entry name" value="Periplasmic binding protein-like II"/>
    <property type="match status" value="2"/>
</dbReference>
<dbReference type="RefSeq" id="WP_186963510.1">
    <property type="nucleotide sequence ID" value="NZ_JACOPR010000003.1"/>
</dbReference>
<evidence type="ECO:0000256" key="18">
    <source>
        <dbReference type="ARBA" id="ARBA00047848"/>
    </source>
</evidence>
<evidence type="ECO:0000256" key="7">
    <source>
        <dbReference type="ARBA" id="ARBA00014401"/>
    </source>
</evidence>
<dbReference type="PROSITE" id="PS51168">
    <property type="entry name" value="CHORISMATE_MUT_2"/>
    <property type="match status" value="1"/>
</dbReference>
<dbReference type="InterPro" id="IPR008242">
    <property type="entry name" value="Chor_mutase/pphenate_deHydtase"/>
</dbReference>
<comment type="pathway">
    <text evidence="4">Amino-acid biosynthesis; L-phenylalanine biosynthesis; phenylpyruvate from prephenate: step 1/1.</text>
</comment>
<evidence type="ECO:0000256" key="17">
    <source>
        <dbReference type="ARBA" id="ARBA00031520"/>
    </source>
</evidence>
<evidence type="ECO:0000256" key="15">
    <source>
        <dbReference type="ARBA" id="ARBA00023268"/>
    </source>
</evidence>
<dbReference type="CDD" id="cd04905">
    <property type="entry name" value="ACT_CM-PDT"/>
    <property type="match status" value="1"/>
</dbReference>
<evidence type="ECO:0000256" key="5">
    <source>
        <dbReference type="ARBA" id="ARBA00004817"/>
    </source>
</evidence>
<dbReference type="EC" id="4.2.1.51" evidence="6"/>
<protein>
    <recommendedName>
        <fullName evidence="7">Bifunctional chorismate mutase/prephenate dehydratase</fullName>
        <ecNumber evidence="6">4.2.1.51</ecNumber>
    </recommendedName>
    <alternativeName>
        <fullName evidence="17">Chorismate mutase-prephenate dehydratase</fullName>
    </alternativeName>
    <alternativeName>
        <fullName evidence="8">Prephenate dehydratase</fullName>
    </alternativeName>
    <alternativeName>
        <fullName evidence="16">p-protein</fullName>
    </alternativeName>
</protein>
<keyword evidence="10" id="KW-0028">Amino-acid biosynthesis</keyword>
<dbReference type="PANTHER" id="PTHR21022:SF19">
    <property type="entry name" value="PREPHENATE DEHYDRATASE-RELATED"/>
    <property type="match status" value="1"/>
</dbReference>
<dbReference type="PIRSF" id="PIRSF001500">
    <property type="entry name" value="Chor_mut_pdt_Ppr"/>
    <property type="match status" value="1"/>
</dbReference>
<evidence type="ECO:0000256" key="13">
    <source>
        <dbReference type="ARBA" id="ARBA00023235"/>
    </source>
</evidence>
<evidence type="ECO:0000256" key="16">
    <source>
        <dbReference type="ARBA" id="ARBA00031175"/>
    </source>
</evidence>
<accession>A0ABR7HT09</accession>
<dbReference type="Gene3D" id="3.30.70.260">
    <property type="match status" value="1"/>
</dbReference>
<dbReference type="SUPFAM" id="SSF55021">
    <property type="entry name" value="ACT-like"/>
    <property type="match status" value="1"/>
</dbReference>
<comment type="caution">
    <text evidence="22">The sequence shown here is derived from an EMBL/GenBank/DDBJ whole genome shotgun (WGS) entry which is preliminary data.</text>
</comment>
<keyword evidence="9" id="KW-0963">Cytoplasm</keyword>
<evidence type="ECO:0000256" key="10">
    <source>
        <dbReference type="ARBA" id="ARBA00022605"/>
    </source>
</evidence>
<evidence type="ECO:0000256" key="9">
    <source>
        <dbReference type="ARBA" id="ARBA00022490"/>
    </source>
</evidence>
<evidence type="ECO:0000256" key="1">
    <source>
        <dbReference type="ARBA" id="ARBA00000824"/>
    </source>
</evidence>
<organism evidence="22 23">
    <name type="scientific">Pseudoflavonifractor hominis</name>
    <dbReference type="NCBI Taxonomy" id="2763059"/>
    <lineage>
        <taxon>Bacteria</taxon>
        <taxon>Bacillati</taxon>
        <taxon>Bacillota</taxon>
        <taxon>Clostridia</taxon>
        <taxon>Eubacteriales</taxon>
        <taxon>Oscillospiraceae</taxon>
        <taxon>Pseudoflavonifractor</taxon>
    </lineage>
</organism>
<evidence type="ECO:0000256" key="2">
    <source>
        <dbReference type="ARBA" id="ARBA00002364"/>
    </source>
</evidence>
<evidence type="ECO:0000259" key="19">
    <source>
        <dbReference type="PROSITE" id="PS51168"/>
    </source>
</evidence>
<feature type="domain" description="Chorismate mutase" evidence="19">
    <location>
        <begin position="1"/>
        <end position="88"/>
    </location>
</feature>
<dbReference type="Pfam" id="PF00800">
    <property type="entry name" value="PDT"/>
    <property type="match status" value="1"/>
</dbReference>
<dbReference type="SMART" id="SM00830">
    <property type="entry name" value="CM_2"/>
    <property type="match status" value="1"/>
</dbReference>
<dbReference type="InterPro" id="IPR002701">
    <property type="entry name" value="CM_II_prokaryot"/>
</dbReference>